<dbReference type="STRING" id="1257118.L8H978"/>
<dbReference type="OrthoDB" id="426882at2759"/>
<sequence length="261" mass="29277">MEEPKTVVEWAVKVLNTADTDLKAAYTLRALDLWHSGALPKDNVARPEHVELLPPHLAPKRGKGGSLANRIAMVHSLVHIESMAVDLSWDIMVRFQKMVDLPAEFYADWLKIAADEAKVHYGLLKKRLEELGSHYGALPAHDSLWESAQKTSGSLLSRLCIEHMVHEARGLDQMPTTVARFRSGGDPVTADLLEVILEDEITHVTAGMKWFTYLCQHSDPPLRNDCFAPQDPIPTFHQVVRENFRGGLKPPFNTRPGRRPA</sequence>
<name>L8H978_ACACF</name>
<dbReference type="Proteomes" id="UP000011083">
    <property type="component" value="Unassembled WGS sequence"/>
</dbReference>
<dbReference type="InterPro" id="IPR009078">
    <property type="entry name" value="Ferritin-like_SF"/>
</dbReference>
<reference evidence="1 2" key="1">
    <citation type="journal article" date="2013" name="Genome Biol.">
        <title>Genome of Acanthamoeba castellanii highlights extensive lateral gene transfer and early evolution of tyrosine kinase signaling.</title>
        <authorList>
            <person name="Clarke M."/>
            <person name="Lohan A.J."/>
            <person name="Liu B."/>
            <person name="Lagkouvardos I."/>
            <person name="Roy S."/>
            <person name="Zafar N."/>
            <person name="Bertelli C."/>
            <person name="Schilde C."/>
            <person name="Kianianmomeni A."/>
            <person name="Burglin T.R."/>
            <person name="Frech C."/>
            <person name="Turcotte B."/>
            <person name="Kopec K.O."/>
            <person name="Synnott J.M."/>
            <person name="Choo C."/>
            <person name="Paponov I."/>
            <person name="Finkler A."/>
            <person name="Soon Heng Tan C."/>
            <person name="Hutchins A.P."/>
            <person name="Weinmeier T."/>
            <person name="Rattei T."/>
            <person name="Chu J.S."/>
            <person name="Gimenez G."/>
            <person name="Irimia M."/>
            <person name="Rigden D.J."/>
            <person name="Fitzpatrick D.A."/>
            <person name="Lorenzo-Morales J."/>
            <person name="Bateman A."/>
            <person name="Chiu C.H."/>
            <person name="Tang P."/>
            <person name="Hegemann P."/>
            <person name="Fromm H."/>
            <person name="Raoult D."/>
            <person name="Greub G."/>
            <person name="Miranda-Saavedra D."/>
            <person name="Chen N."/>
            <person name="Nash P."/>
            <person name="Ginger M.L."/>
            <person name="Horn M."/>
            <person name="Schaap P."/>
            <person name="Caler L."/>
            <person name="Loftus B."/>
        </authorList>
    </citation>
    <scope>NUCLEOTIDE SEQUENCE [LARGE SCALE GENOMIC DNA]</scope>
    <source>
        <strain evidence="1 2">Neff</strain>
    </source>
</reference>
<dbReference type="Gene3D" id="1.20.1260.10">
    <property type="match status" value="1"/>
</dbReference>
<dbReference type="PIRSF" id="PIRSF012318">
    <property type="entry name" value="UCP012318"/>
    <property type="match status" value="1"/>
</dbReference>
<keyword evidence="2" id="KW-1185">Reference proteome</keyword>
<dbReference type="AlphaFoldDB" id="L8H978"/>
<organism evidence="1 2">
    <name type="scientific">Acanthamoeba castellanii (strain ATCC 30010 / Neff)</name>
    <dbReference type="NCBI Taxonomy" id="1257118"/>
    <lineage>
        <taxon>Eukaryota</taxon>
        <taxon>Amoebozoa</taxon>
        <taxon>Discosea</taxon>
        <taxon>Longamoebia</taxon>
        <taxon>Centramoebida</taxon>
        <taxon>Acanthamoebidae</taxon>
        <taxon>Acanthamoeba</taxon>
    </lineage>
</organism>
<dbReference type="KEGG" id="acan:ACA1_384650"/>
<dbReference type="GeneID" id="14922641"/>
<evidence type="ECO:0000313" key="2">
    <source>
        <dbReference type="Proteomes" id="UP000011083"/>
    </source>
</evidence>
<dbReference type="InterPro" id="IPR007402">
    <property type="entry name" value="DUF455"/>
</dbReference>
<proteinExistence type="predicted"/>
<dbReference type="SUPFAM" id="SSF47240">
    <property type="entry name" value="Ferritin-like"/>
    <property type="match status" value="1"/>
</dbReference>
<dbReference type="CDD" id="cd00657">
    <property type="entry name" value="Ferritin_like"/>
    <property type="match status" value="1"/>
</dbReference>
<dbReference type="EMBL" id="KB007900">
    <property type="protein sequence ID" value="ELR21730.1"/>
    <property type="molecule type" value="Genomic_DNA"/>
</dbReference>
<gene>
    <name evidence="1" type="ORF">ACA1_384650</name>
</gene>
<protein>
    <submittedName>
        <fullName evidence="1">Rieske [2fe2s] domain protein</fullName>
    </submittedName>
</protein>
<evidence type="ECO:0000313" key="1">
    <source>
        <dbReference type="EMBL" id="ELR21730.1"/>
    </source>
</evidence>
<dbReference type="OMA" id="WRFAGMP"/>
<dbReference type="PANTHER" id="PTHR42782:SF2">
    <property type="entry name" value="3-OXOACYL-[ACYL-CARRIER-PROTEIN] SYNTHASE-LIKE PROTEIN"/>
    <property type="match status" value="1"/>
</dbReference>
<dbReference type="InterPro" id="IPR012347">
    <property type="entry name" value="Ferritin-like"/>
</dbReference>
<accession>L8H978</accession>
<dbReference type="InterPro" id="IPR011197">
    <property type="entry name" value="UCP012318"/>
</dbReference>
<dbReference type="Pfam" id="PF04305">
    <property type="entry name" value="DUF455"/>
    <property type="match status" value="1"/>
</dbReference>
<dbReference type="VEuPathDB" id="AmoebaDB:ACA1_384650"/>
<dbReference type="PANTHER" id="PTHR42782">
    <property type="entry name" value="SI:CH73-314G15.3"/>
    <property type="match status" value="1"/>
</dbReference>
<dbReference type="RefSeq" id="XP_004347112.1">
    <property type="nucleotide sequence ID" value="XM_004347062.1"/>
</dbReference>